<comment type="caution">
    <text evidence="1">The sequence shown here is derived from an EMBL/GenBank/DDBJ whole genome shotgun (WGS) entry which is preliminary data.</text>
</comment>
<accession>A0A927GD00</accession>
<keyword evidence="2" id="KW-1185">Reference proteome</keyword>
<reference evidence="1" key="1">
    <citation type="submission" date="2020-09" db="EMBL/GenBank/DDBJ databases">
        <authorList>
            <person name="Kim M.K."/>
        </authorList>
    </citation>
    <scope>NUCLEOTIDE SEQUENCE</scope>
    <source>
        <strain evidence="1">BT704</strain>
    </source>
</reference>
<dbReference type="AlphaFoldDB" id="A0A927GD00"/>
<evidence type="ECO:0000313" key="2">
    <source>
        <dbReference type="Proteomes" id="UP000653797"/>
    </source>
</evidence>
<sequence length="354" mass="41140">MTALSTDASIRRIARLQDKTGLFPSVRSNSMIGYRRADTNVFFTASTVFTLKNLQPDVSSESQALIDAIQQRAVKAYPIFQNKDGLNTYNFWPTRPSRHFSNGYIFHRFEHFRIPDDIDDTAMVYLTTEPSRTDQLWLKDKLAQHANGSQPQRIRNTYDEYRQLQAYSTWFGKNMGVDFDACALSNMLYCIYQYNLPRNQHDTDSLTYLRSIVESRRYVTEPFRCAPHYARTSLIIYHLTRLMAAFAIPELEPLRPQLIRDTYQELAKVKNRVEQMILATSLIRLGEAVATSVNTEGIERDISTFNFFIAGLLTAYEQPLLRRFADRSIVQMRWHCEAHSWALIAEYTSLMAYK</sequence>
<proteinExistence type="predicted"/>
<dbReference type="Proteomes" id="UP000653797">
    <property type="component" value="Unassembled WGS sequence"/>
</dbReference>
<dbReference type="EMBL" id="JACXAA010000003">
    <property type="protein sequence ID" value="MBD2753158.1"/>
    <property type="molecule type" value="Genomic_DNA"/>
</dbReference>
<gene>
    <name evidence="1" type="ORF">IC230_09690</name>
</gene>
<evidence type="ECO:0000313" key="1">
    <source>
        <dbReference type="EMBL" id="MBD2753158.1"/>
    </source>
</evidence>
<protein>
    <submittedName>
        <fullName evidence="1">Uncharacterized protein</fullName>
    </submittedName>
</protein>
<dbReference type="RefSeq" id="WP_191038791.1">
    <property type="nucleotide sequence ID" value="NZ_JACXAA010000003.1"/>
</dbReference>
<organism evidence="1 2">
    <name type="scientific">Spirosoma validum</name>
    <dbReference type="NCBI Taxonomy" id="2771355"/>
    <lineage>
        <taxon>Bacteria</taxon>
        <taxon>Pseudomonadati</taxon>
        <taxon>Bacteroidota</taxon>
        <taxon>Cytophagia</taxon>
        <taxon>Cytophagales</taxon>
        <taxon>Cytophagaceae</taxon>
        <taxon>Spirosoma</taxon>
    </lineage>
</organism>
<name>A0A927GD00_9BACT</name>